<dbReference type="GO" id="GO:0008757">
    <property type="term" value="F:S-adenosylmethionine-dependent methyltransferase activity"/>
    <property type="evidence" value="ECO:0007669"/>
    <property type="project" value="InterPro"/>
</dbReference>
<evidence type="ECO:0000256" key="2">
    <source>
        <dbReference type="ARBA" id="ARBA00022603"/>
    </source>
</evidence>
<keyword evidence="2" id="KW-0489">Methyltransferase</keyword>
<organism evidence="5">
    <name type="scientific">marine metagenome</name>
    <dbReference type="NCBI Taxonomy" id="408172"/>
    <lineage>
        <taxon>unclassified sequences</taxon>
        <taxon>metagenomes</taxon>
        <taxon>ecological metagenomes</taxon>
    </lineage>
</organism>
<dbReference type="PANTHER" id="PTHR44942">
    <property type="entry name" value="METHYLTRANSF_11 DOMAIN-CONTAINING PROTEIN"/>
    <property type="match status" value="1"/>
</dbReference>
<accession>A0A381SNC2</accession>
<dbReference type="InterPro" id="IPR029063">
    <property type="entry name" value="SAM-dependent_MTases_sf"/>
</dbReference>
<dbReference type="PANTHER" id="PTHR44942:SF4">
    <property type="entry name" value="METHYLTRANSFERASE TYPE 11 DOMAIN-CONTAINING PROTEIN"/>
    <property type="match status" value="1"/>
</dbReference>
<dbReference type="InterPro" id="IPR013216">
    <property type="entry name" value="Methyltransf_11"/>
</dbReference>
<evidence type="ECO:0000259" key="4">
    <source>
        <dbReference type="Pfam" id="PF08241"/>
    </source>
</evidence>
<proteinExistence type="inferred from homology"/>
<keyword evidence="3" id="KW-0808">Transferase</keyword>
<protein>
    <recommendedName>
        <fullName evidence="4">Methyltransferase type 11 domain-containing protein</fullName>
    </recommendedName>
</protein>
<evidence type="ECO:0000256" key="3">
    <source>
        <dbReference type="ARBA" id="ARBA00022679"/>
    </source>
</evidence>
<dbReference type="GO" id="GO:0032259">
    <property type="term" value="P:methylation"/>
    <property type="evidence" value="ECO:0007669"/>
    <property type="project" value="UniProtKB-KW"/>
</dbReference>
<dbReference type="CDD" id="cd02440">
    <property type="entry name" value="AdoMet_MTases"/>
    <property type="match status" value="1"/>
</dbReference>
<comment type="similarity">
    <text evidence="1">Belongs to the methyltransferase superfamily.</text>
</comment>
<dbReference type="SUPFAM" id="SSF53335">
    <property type="entry name" value="S-adenosyl-L-methionine-dependent methyltransferases"/>
    <property type="match status" value="1"/>
</dbReference>
<evidence type="ECO:0000313" key="5">
    <source>
        <dbReference type="EMBL" id="SVA02793.1"/>
    </source>
</evidence>
<dbReference type="EMBL" id="UINC01003042">
    <property type="protein sequence ID" value="SVA02793.1"/>
    <property type="molecule type" value="Genomic_DNA"/>
</dbReference>
<reference evidence="5" key="1">
    <citation type="submission" date="2018-05" db="EMBL/GenBank/DDBJ databases">
        <authorList>
            <person name="Lanie J.A."/>
            <person name="Ng W.-L."/>
            <person name="Kazmierczak K.M."/>
            <person name="Andrzejewski T.M."/>
            <person name="Davidsen T.M."/>
            <person name="Wayne K.J."/>
            <person name="Tettelin H."/>
            <person name="Glass J.I."/>
            <person name="Rusch D."/>
            <person name="Podicherti R."/>
            <person name="Tsui H.-C.T."/>
            <person name="Winkler M.E."/>
        </authorList>
    </citation>
    <scope>NUCLEOTIDE SEQUENCE</scope>
</reference>
<sequence length="141" mass="15395">MGTDARKQFDRTAASYAVSRAHSNSRSLALLKEFAGDRRYGIAIDIATGPGFAAFALADQCDEMIATDISKGMLQQVQKLAAERKIENVERSFADAHALPFRDASFDLIACRTAPHHFASIPTFLSEVRRVLASSGVFLMV</sequence>
<gene>
    <name evidence="5" type="ORF">METZ01_LOCUS55647</name>
</gene>
<feature type="domain" description="Methyltransferase type 11" evidence="4">
    <location>
        <begin position="45"/>
        <end position="139"/>
    </location>
</feature>
<dbReference type="Pfam" id="PF08241">
    <property type="entry name" value="Methyltransf_11"/>
    <property type="match status" value="1"/>
</dbReference>
<dbReference type="Gene3D" id="3.40.50.150">
    <property type="entry name" value="Vaccinia Virus protein VP39"/>
    <property type="match status" value="1"/>
</dbReference>
<dbReference type="AlphaFoldDB" id="A0A381SNC2"/>
<evidence type="ECO:0000256" key="1">
    <source>
        <dbReference type="ARBA" id="ARBA00008361"/>
    </source>
</evidence>
<dbReference type="InterPro" id="IPR051052">
    <property type="entry name" value="Diverse_substrate_MTase"/>
</dbReference>
<name>A0A381SNC2_9ZZZZ</name>
<feature type="non-terminal residue" evidence="5">
    <location>
        <position position="141"/>
    </location>
</feature>